<sequence>MRDGHIHSPYCPHGTTDSLKEYIEQGIQLGYQSMTFTEHAPLPPSFSDPVPQKDSGMALSEVETYLKEIEKLKEIYKHDIEILKGFEIDFIEGYEKETKSFLDTYGPSLDDSILSVHFQKGDNGWYCIDYSPDMYEAALRDLGGTQKLYEAYYKTLIKSIHSDLGKYKPIRIGHMTLVKKFQNLFPYPDHWTAYAIEFLEVVKENDYTLDYNGAGIKKSHCKEAYPPLGLARQAYEMGIPLIYGSDAHAASALGQGLEEIEKTLLKP</sequence>
<dbReference type="GO" id="GO:0004401">
    <property type="term" value="F:histidinol-phosphatase activity"/>
    <property type="evidence" value="ECO:0007669"/>
    <property type="project" value="UniProtKB-UniRule"/>
</dbReference>
<evidence type="ECO:0000256" key="7">
    <source>
        <dbReference type="ARBA" id="ARBA00049158"/>
    </source>
</evidence>
<dbReference type="InterPro" id="IPR016195">
    <property type="entry name" value="Pol/histidinol_Pase-like"/>
</dbReference>
<feature type="domain" description="PHP" evidence="9">
    <location>
        <begin position="3"/>
        <end position="212"/>
    </location>
</feature>
<accession>A0A1I3NQU9</accession>
<evidence type="ECO:0000313" key="11">
    <source>
        <dbReference type="Proteomes" id="UP000183557"/>
    </source>
</evidence>
<comment type="similarity">
    <text evidence="2 8">Belongs to the PHP hydrolase family. HisK subfamily.</text>
</comment>
<dbReference type="RefSeq" id="WP_075034556.1">
    <property type="nucleotide sequence ID" value="NZ_FOSB01000001.1"/>
</dbReference>
<keyword evidence="4 8" id="KW-0028">Amino-acid biosynthesis</keyword>
<dbReference type="GO" id="GO:0005737">
    <property type="term" value="C:cytoplasm"/>
    <property type="evidence" value="ECO:0007669"/>
    <property type="project" value="TreeGrafter"/>
</dbReference>
<dbReference type="PANTHER" id="PTHR21039">
    <property type="entry name" value="HISTIDINOL PHOSPHATASE-RELATED"/>
    <property type="match status" value="1"/>
</dbReference>
<dbReference type="InterPro" id="IPR004013">
    <property type="entry name" value="PHP_dom"/>
</dbReference>
<evidence type="ECO:0000256" key="4">
    <source>
        <dbReference type="ARBA" id="ARBA00022605"/>
    </source>
</evidence>
<dbReference type="NCBIfam" id="NF005996">
    <property type="entry name" value="PRK08123.1"/>
    <property type="match status" value="1"/>
</dbReference>
<dbReference type="InterPro" id="IPR010140">
    <property type="entry name" value="Histidinol_P_phosphatase_HisJ"/>
</dbReference>
<keyword evidence="5 8" id="KW-0378">Hydrolase</keyword>
<comment type="pathway">
    <text evidence="1 8">Amino-acid biosynthesis; L-histidine biosynthesis; L-histidine from 5-phospho-alpha-D-ribose 1-diphosphate: step 8/9.</text>
</comment>
<evidence type="ECO:0000256" key="8">
    <source>
        <dbReference type="RuleBase" id="RU366003"/>
    </source>
</evidence>
<protein>
    <recommendedName>
        <fullName evidence="3 8">Histidinol-phosphatase</fullName>
        <shortName evidence="8">HolPase</shortName>
        <ecNumber evidence="3 8">3.1.3.15</ecNumber>
    </recommendedName>
</protein>
<proteinExistence type="inferred from homology"/>
<comment type="catalytic activity">
    <reaction evidence="7 8">
        <text>L-histidinol phosphate + H2O = L-histidinol + phosphate</text>
        <dbReference type="Rhea" id="RHEA:14465"/>
        <dbReference type="ChEBI" id="CHEBI:15377"/>
        <dbReference type="ChEBI" id="CHEBI:43474"/>
        <dbReference type="ChEBI" id="CHEBI:57699"/>
        <dbReference type="ChEBI" id="CHEBI:57980"/>
        <dbReference type="EC" id="3.1.3.15"/>
    </reaction>
</comment>
<dbReference type="Proteomes" id="UP000183557">
    <property type="component" value="Unassembled WGS sequence"/>
</dbReference>
<evidence type="ECO:0000256" key="5">
    <source>
        <dbReference type="ARBA" id="ARBA00022801"/>
    </source>
</evidence>
<dbReference type="EC" id="3.1.3.15" evidence="3 8"/>
<name>A0A1I3NQU9_HALDA</name>
<keyword evidence="6 8" id="KW-0368">Histidine biosynthesis</keyword>
<reference evidence="11" key="1">
    <citation type="submission" date="2016-10" db="EMBL/GenBank/DDBJ databases">
        <authorList>
            <person name="Varghese N."/>
            <person name="Submissions S."/>
        </authorList>
    </citation>
    <scope>NUCLEOTIDE SEQUENCE [LARGE SCALE GENOMIC DNA]</scope>
    <source>
        <strain evidence="11">CGMCC 1.3704</strain>
    </source>
</reference>
<keyword evidence="11" id="KW-1185">Reference proteome</keyword>
<gene>
    <name evidence="10" type="ORF">SAMN04487936_10145</name>
</gene>
<dbReference type="CDD" id="cd12110">
    <property type="entry name" value="PHP_HisPPase_Hisj_like"/>
    <property type="match status" value="1"/>
</dbReference>
<dbReference type="UniPathway" id="UPA00031">
    <property type="reaction ID" value="UER00013"/>
</dbReference>
<dbReference type="PANTHER" id="PTHR21039:SF0">
    <property type="entry name" value="HISTIDINOL-PHOSPHATASE"/>
    <property type="match status" value="1"/>
</dbReference>
<dbReference type="OrthoDB" id="9775255at2"/>
<dbReference type="Pfam" id="PF02811">
    <property type="entry name" value="PHP"/>
    <property type="match status" value="1"/>
</dbReference>
<evidence type="ECO:0000256" key="1">
    <source>
        <dbReference type="ARBA" id="ARBA00004970"/>
    </source>
</evidence>
<evidence type="ECO:0000313" key="10">
    <source>
        <dbReference type="EMBL" id="SFJ11579.1"/>
    </source>
</evidence>
<evidence type="ECO:0000256" key="2">
    <source>
        <dbReference type="ARBA" id="ARBA00009152"/>
    </source>
</evidence>
<dbReference type="Gene3D" id="3.20.20.140">
    <property type="entry name" value="Metal-dependent hydrolases"/>
    <property type="match status" value="1"/>
</dbReference>
<organism evidence="10 11">
    <name type="scientific">Halobacillus dabanensis</name>
    <dbReference type="NCBI Taxonomy" id="240302"/>
    <lineage>
        <taxon>Bacteria</taxon>
        <taxon>Bacillati</taxon>
        <taxon>Bacillota</taxon>
        <taxon>Bacilli</taxon>
        <taxon>Bacillales</taxon>
        <taxon>Bacillaceae</taxon>
        <taxon>Halobacillus</taxon>
    </lineage>
</organism>
<dbReference type="SUPFAM" id="SSF89550">
    <property type="entry name" value="PHP domain-like"/>
    <property type="match status" value="1"/>
</dbReference>
<dbReference type="AlphaFoldDB" id="A0A1I3NQU9"/>
<dbReference type="EMBL" id="FOSB01000001">
    <property type="protein sequence ID" value="SFJ11579.1"/>
    <property type="molecule type" value="Genomic_DNA"/>
</dbReference>
<evidence type="ECO:0000256" key="6">
    <source>
        <dbReference type="ARBA" id="ARBA00023102"/>
    </source>
</evidence>
<evidence type="ECO:0000256" key="3">
    <source>
        <dbReference type="ARBA" id="ARBA00013085"/>
    </source>
</evidence>
<dbReference type="GO" id="GO:0000105">
    <property type="term" value="P:L-histidine biosynthetic process"/>
    <property type="evidence" value="ECO:0007669"/>
    <property type="project" value="UniProtKB-UniRule"/>
</dbReference>
<evidence type="ECO:0000259" key="9">
    <source>
        <dbReference type="Pfam" id="PF02811"/>
    </source>
</evidence>
<dbReference type="NCBIfam" id="TIGR01856">
    <property type="entry name" value="hisJ_fam"/>
    <property type="match status" value="1"/>
</dbReference>